<dbReference type="STRING" id="1856405.BFC17_20415"/>
<evidence type="ECO:0000259" key="2">
    <source>
        <dbReference type="PROSITE" id="PS50930"/>
    </source>
</evidence>
<protein>
    <recommendedName>
        <fullName evidence="2">HTH LytTR-type domain-containing protein</fullName>
    </recommendedName>
</protein>
<keyword evidence="1" id="KW-0902">Two-component regulatory system</keyword>
<dbReference type="Proteomes" id="UP000176037">
    <property type="component" value="Unassembled WGS sequence"/>
</dbReference>
<dbReference type="GO" id="GO:0000156">
    <property type="term" value="F:phosphorelay response regulator activity"/>
    <property type="evidence" value="ECO:0007669"/>
    <property type="project" value="InterPro"/>
</dbReference>
<dbReference type="PROSITE" id="PS50930">
    <property type="entry name" value="HTH_LYTTR"/>
    <property type="match status" value="1"/>
</dbReference>
<sequence>MAALPSEQCDLVRFVAKPGADTEAFRQCLISHSISPVDWQVCPDLCSGLLENLINQYQSGTSQTLTIGIVVVDSASLNELEGLISPEIISVMCGRTNQDALKAFNAGIDSFFCLSADVTAKKRQIQQLIKQYRALTETIKWRLASENLARQRACSLAQLINKLHQQKSGVVPPTPQIALRCGAQWQNVSLESIRYVEAAGDYMCVYTQEENLIVRSTLTELSQRLPADLFTRVNRSVIVNTRFVKRLIALNARVSYVELTDGSKIKISRRLMPRCSQQLDLSLSQP</sequence>
<evidence type="ECO:0000313" key="4">
    <source>
        <dbReference type="Proteomes" id="UP000176037"/>
    </source>
</evidence>
<comment type="caution">
    <text evidence="3">The sequence shown here is derived from an EMBL/GenBank/DDBJ whole genome shotgun (WGS) entry which is preliminary data.</text>
</comment>
<dbReference type="GO" id="GO:0003677">
    <property type="term" value="F:DNA binding"/>
    <property type="evidence" value="ECO:0007669"/>
    <property type="project" value="InterPro"/>
</dbReference>
<dbReference type="RefSeq" id="WP_070176856.1">
    <property type="nucleotide sequence ID" value="NZ_BMJR01000003.1"/>
</dbReference>
<dbReference type="EMBL" id="MJIC01000014">
    <property type="protein sequence ID" value="OFI33929.1"/>
    <property type="molecule type" value="Genomic_DNA"/>
</dbReference>
<reference evidence="3 4" key="1">
    <citation type="submission" date="2016-09" db="EMBL/GenBank/DDBJ databases">
        <title>Alteromonas lipolytica, a new species isolated from sea water.</title>
        <authorList>
            <person name="Wu Y.-H."/>
            <person name="Cheng H."/>
            <person name="Xu X.-W."/>
        </authorList>
    </citation>
    <scope>NUCLEOTIDE SEQUENCE [LARGE SCALE GENOMIC DNA]</scope>
    <source>
        <strain evidence="3 4">JW12</strain>
    </source>
</reference>
<dbReference type="InterPro" id="IPR046947">
    <property type="entry name" value="LytR-like"/>
</dbReference>
<dbReference type="PANTHER" id="PTHR37299:SF1">
    <property type="entry name" value="STAGE 0 SPORULATION PROTEIN A HOMOLOG"/>
    <property type="match status" value="1"/>
</dbReference>
<proteinExistence type="predicted"/>
<dbReference type="Pfam" id="PF04397">
    <property type="entry name" value="LytTR"/>
    <property type="match status" value="1"/>
</dbReference>
<gene>
    <name evidence="3" type="ORF">BFC17_20415</name>
</gene>
<keyword evidence="4" id="KW-1185">Reference proteome</keyword>
<dbReference type="PANTHER" id="PTHR37299">
    <property type="entry name" value="TRANSCRIPTIONAL REGULATOR-RELATED"/>
    <property type="match status" value="1"/>
</dbReference>
<feature type="domain" description="HTH LytTR-type" evidence="2">
    <location>
        <begin position="188"/>
        <end position="281"/>
    </location>
</feature>
<name>A0A1E8FDE0_9ALTE</name>
<organism evidence="3 4">
    <name type="scientific">Alteromonas lipolytica</name>
    <dbReference type="NCBI Taxonomy" id="1856405"/>
    <lineage>
        <taxon>Bacteria</taxon>
        <taxon>Pseudomonadati</taxon>
        <taxon>Pseudomonadota</taxon>
        <taxon>Gammaproteobacteria</taxon>
        <taxon>Alteromonadales</taxon>
        <taxon>Alteromonadaceae</taxon>
        <taxon>Alteromonas/Salinimonas group</taxon>
        <taxon>Alteromonas</taxon>
    </lineage>
</organism>
<evidence type="ECO:0000313" key="3">
    <source>
        <dbReference type="EMBL" id="OFI33929.1"/>
    </source>
</evidence>
<dbReference type="SMART" id="SM00850">
    <property type="entry name" value="LytTR"/>
    <property type="match status" value="1"/>
</dbReference>
<dbReference type="AlphaFoldDB" id="A0A1E8FDE0"/>
<dbReference type="Gene3D" id="2.40.50.1020">
    <property type="entry name" value="LytTr DNA-binding domain"/>
    <property type="match status" value="1"/>
</dbReference>
<evidence type="ECO:0000256" key="1">
    <source>
        <dbReference type="ARBA" id="ARBA00023012"/>
    </source>
</evidence>
<dbReference type="InterPro" id="IPR007492">
    <property type="entry name" value="LytTR_DNA-bd_dom"/>
</dbReference>
<accession>A0A1E8FDE0</accession>
<dbReference type="OrthoDB" id="6328817at2"/>